<dbReference type="AlphaFoldDB" id="A0A7X2P7P7"/>
<gene>
    <name evidence="2" type="ORF">FYJ60_05590</name>
</gene>
<dbReference type="EMBL" id="VUMV01000003">
    <property type="protein sequence ID" value="MST81784.1"/>
    <property type="molecule type" value="Genomic_DNA"/>
</dbReference>
<dbReference type="InterPro" id="IPR046088">
    <property type="entry name" value="DUF6106"/>
</dbReference>
<dbReference type="Pfam" id="PF19601">
    <property type="entry name" value="DUF6106"/>
    <property type="match status" value="1"/>
</dbReference>
<keyword evidence="1" id="KW-0812">Transmembrane</keyword>
<dbReference type="RefSeq" id="WP_154457693.1">
    <property type="nucleotide sequence ID" value="NZ_VUMV01000003.1"/>
</dbReference>
<organism evidence="2 3">
    <name type="scientific">Bilifractor porci</name>
    <dbReference type="NCBI Taxonomy" id="2606636"/>
    <lineage>
        <taxon>Bacteria</taxon>
        <taxon>Bacillati</taxon>
        <taxon>Bacillota</taxon>
        <taxon>Clostridia</taxon>
        <taxon>Lachnospirales</taxon>
        <taxon>Lachnospiraceae</taxon>
        <taxon>Bilifractor</taxon>
    </lineage>
</organism>
<accession>A0A7X2P7P7</accession>
<sequence length="169" mass="19334">MDDLFTEVVVKKKRTTAESVLKTLPVYLTILILAVGIFFQPFLLVLLLIPLLMKMFLSPRLDVEYEYSYVSGELDIAKIFSKQSRKQMASYNMKEMELLAPLSSSHMDGFRGNPNIKKVDYSSGKPENSDKVYAFIISVNSQKQMVLLEPGEKILQDLRTRMPGKVYLQ</sequence>
<keyword evidence="1" id="KW-0472">Membrane</keyword>
<evidence type="ECO:0000313" key="2">
    <source>
        <dbReference type="EMBL" id="MST81784.1"/>
    </source>
</evidence>
<reference evidence="2 3" key="1">
    <citation type="submission" date="2019-08" db="EMBL/GenBank/DDBJ databases">
        <title>In-depth cultivation of the pig gut microbiome towards novel bacterial diversity and tailored functional studies.</title>
        <authorList>
            <person name="Wylensek D."/>
            <person name="Hitch T.C.A."/>
            <person name="Clavel T."/>
        </authorList>
    </citation>
    <scope>NUCLEOTIDE SEQUENCE [LARGE SCALE GENOMIC DNA]</scope>
    <source>
        <strain evidence="2 3">Oil+RF-744-WCA-WT-13</strain>
    </source>
</reference>
<protein>
    <recommendedName>
        <fullName evidence="4">Bacterial Pleckstrin homology domain-containing protein</fullName>
    </recommendedName>
</protein>
<proteinExistence type="predicted"/>
<evidence type="ECO:0000313" key="3">
    <source>
        <dbReference type="Proteomes" id="UP000466864"/>
    </source>
</evidence>
<keyword evidence="1" id="KW-1133">Transmembrane helix</keyword>
<comment type="caution">
    <text evidence="2">The sequence shown here is derived from an EMBL/GenBank/DDBJ whole genome shotgun (WGS) entry which is preliminary data.</text>
</comment>
<feature type="transmembrane region" description="Helical" evidence="1">
    <location>
        <begin position="26"/>
        <end position="52"/>
    </location>
</feature>
<evidence type="ECO:0008006" key="4">
    <source>
        <dbReference type="Google" id="ProtNLM"/>
    </source>
</evidence>
<dbReference type="Proteomes" id="UP000466864">
    <property type="component" value="Unassembled WGS sequence"/>
</dbReference>
<name>A0A7X2P7P7_9FIRM</name>
<evidence type="ECO:0000256" key="1">
    <source>
        <dbReference type="SAM" id="Phobius"/>
    </source>
</evidence>
<keyword evidence="3" id="KW-1185">Reference proteome</keyword>